<name>A0AAP5MA17_9CYAN</name>
<evidence type="ECO:0000313" key="2">
    <source>
        <dbReference type="Proteomes" id="UP000667802"/>
    </source>
</evidence>
<protein>
    <recommendedName>
        <fullName evidence="3">Lipoprotein</fullName>
    </recommendedName>
</protein>
<organism evidence="1 2">
    <name type="scientific">Aetokthonos hydrillicola Thurmond2011</name>
    <dbReference type="NCBI Taxonomy" id="2712845"/>
    <lineage>
        <taxon>Bacteria</taxon>
        <taxon>Bacillati</taxon>
        <taxon>Cyanobacteriota</taxon>
        <taxon>Cyanophyceae</taxon>
        <taxon>Nostocales</taxon>
        <taxon>Hapalosiphonaceae</taxon>
        <taxon>Aetokthonos</taxon>
    </lineage>
</organism>
<dbReference type="PROSITE" id="PS51257">
    <property type="entry name" value="PROKAR_LIPOPROTEIN"/>
    <property type="match status" value="1"/>
</dbReference>
<reference evidence="2" key="1">
    <citation type="journal article" date="2021" name="Science">
        <title>Hunting the eagle killer: A cyanobacterial neurotoxin causes vacuolar myelinopathy.</title>
        <authorList>
            <person name="Breinlinger S."/>
            <person name="Phillips T.J."/>
            <person name="Haram B.N."/>
            <person name="Mares J."/>
            <person name="Martinez Yerena J.A."/>
            <person name="Hrouzek P."/>
            <person name="Sobotka R."/>
            <person name="Henderson W.M."/>
            <person name="Schmieder P."/>
            <person name="Williams S.M."/>
            <person name="Lauderdale J.D."/>
            <person name="Wilde H.D."/>
            <person name="Gerrin W."/>
            <person name="Kust A."/>
            <person name="Washington J.W."/>
            <person name="Wagner C."/>
            <person name="Geier B."/>
            <person name="Liebeke M."/>
            <person name="Enke H."/>
            <person name="Niedermeyer T.H.J."/>
            <person name="Wilde S.B."/>
        </authorList>
    </citation>
    <scope>NUCLEOTIDE SEQUENCE [LARGE SCALE GENOMIC DNA]</scope>
    <source>
        <strain evidence="2">Thurmond2011</strain>
    </source>
</reference>
<dbReference type="EMBL" id="JAALHA020000004">
    <property type="protein sequence ID" value="MDR9895039.1"/>
    <property type="molecule type" value="Genomic_DNA"/>
</dbReference>
<accession>A0AAP5MA17</accession>
<evidence type="ECO:0008006" key="3">
    <source>
        <dbReference type="Google" id="ProtNLM"/>
    </source>
</evidence>
<dbReference type="AlphaFoldDB" id="A0AAP5MA17"/>
<comment type="caution">
    <text evidence="1">The sequence shown here is derived from an EMBL/GenBank/DDBJ whole genome shotgun (WGS) entry which is preliminary data.</text>
</comment>
<keyword evidence="2" id="KW-1185">Reference proteome</keyword>
<sequence length="308" mass="34113">MLRKKITFTILIPLTLVLGSCGNSKDLKSARDLAKLGDTASTAFQKIANDQYDSCLRTARYTILQTSTTGGIDSQRKEQEQSCENYPKKAKDSLDKANGVVIGYIKALGSLAADDLTNYDPQLDSIASSLKQLKFNTNQVEAGSGIAKVLFRVATNKYRQKQLKIVVVSTDKDFQTYIQGLSKAITDNYINGALETEKLAVDNYYREYLGDVLNSNSANNAQGVTAITGLDNQWQNTKTTIIEKQKLGEAYVNALNDIAKGHQKLTDRFSTGKMLSQTELHQMTEKYVKDLNLIAEKSNKLLKTTPEK</sequence>
<evidence type="ECO:0000313" key="1">
    <source>
        <dbReference type="EMBL" id="MDR9895039.1"/>
    </source>
</evidence>
<gene>
    <name evidence="1" type="ORF">G7B40_010735</name>
</gene>
<dbReference type="Proteomes" id="UP000667802">
    <property type="component" value="Unassembled WGS sequence"/>
</dbReference>
<dbReference type="RefSeq" id="WP_208350404.1">
    <property type="nucleotide sequence ID" value="NZ_JAALHA020000004.1"/>
</dbReference>
<proteinExistence type="predicted"/>